<organism evidence="1 2">
    <name type="scientific">Portunus trituberculatus</name>
    <name type="common">Swimming crab</name>
    <name type="synonym">Neptunus trituberculatus</name>
    <dbReference type="NCBI Taxonomy" id="210409"/>
    <lineage>
        <taxon>Eukaryota</taxon>
        <taxon>Metazoa</taxon>
        <taxon>Ecdysozoa</taxon>
        <taxon>Arthropoda</taxon>
        <taxon>Crustacea</taxon>
        <taxon>Multicrustacea</taxon>
        <taxon>Malacostraca</taxon>
        <taxon>Eumalacostraca</taxon>
        <taxon>Eucarida</taxon>
        <taxon>Decapoda</taxon>
        <taxon>Pleocyemata</taxon>
        <taxon>Brachyura</taxon>
        <taxon>Eubrachyura</taxon>
        <taxon>Portunoidea</taxon>
        <taxon>Portunidae</taxon>
        <taxon>Portuninae</taxon>
        <taxon>Portunus</taxon>
    </lineage>
</organism>
<dbReference type="Proteomes" id="UP000324222">
    <property type="component" value="Unassembled WGS sequence"/>
</dbReference>
<dbReference type="AlphaFoldDB" id="A0A5B7DPS1"/>
<evidence type="ECO:0000313" key="1">
    <source>
        <dbReference type="EMBL" id="MPC23520.1"/>
    </source>
</evidence>
<comment type="caution">
    <text evidence="1">The sequence shown here is derived from an EMBL/GenBank/DDBJ whole genome shotgun (WGS) entry which is preliminary data.</text>
</comment>
<evidence type="ECO:0000313" key="2">
    <source>
        <dbReference type="Proteomes" id="UP000324222"/>
    </source>
</evidence>
<accession>A0A5B7DPS1</accession>
<keyword evidence="2" id="KW-1185">Reference proteome</keyword>
<reference evidence="1 2" key="1">
    <citation type="submission" date="2019-05" db="EMBL/GenBank/DDBJ databases">
        <title>Another draft genome of Portunus trituberculatus and its Hox gene families provides insights of decapod evolution.</title>
        <authorList>
            <person name="Jeong J.-H."/>
            <person name="Song I."/>
            <person name="Kim S."/>
            <person name="Choi T."/>
            <person name="Kim D."/>
            <person name="Ryu S."/>
            <person name="Kim W."/>
        </authorList>
    </citation>
    <scope>NUCLEOTIDE SEQUENCE [LARGE SCALE GENOMIC DNA]</scope>
    <source>
        <tissue evidence="1">Muscle</tissue>
    </source>
</reference>
<name>A0A5B7DPS1_PORTR</name>
<protein>
    <submittedName>
        <fullName evidence="1">Uncharacterized protein</fullName>
    </submittedName>
</protein>
<dbReference type="EMBL" id="VSRR010001216">
    <property type="protein sequence ID" value="MPC23520.1"/>
    <property type="molecule type" value="Genomic_DNA"/>
</dbReference>
<gene>
    <name evidence="1" type="ORF">E2C01_016574</name>
</gene>
<sequence length="369" mass="41344">MQKRHPHTLTCSNDMEDTRVTLHANAIVGPAQQCPIVQLVHRGVVDSRLGTNHNKPVAQHTTLASVSLRSVSNKGDAQAKISHLSCFYTVSQKKKKPCWKISNSKHAFNTNHYKINHSYSNTLAADTQHHNLAISPPNNLTCSNHTTITTTPPINHYLQPLCTPLSYKSQIAAITLQHKPLASRTCNPTTAICTNSIHYRLTPVTCLYAQQYQSLHATYSHSTNLKHHHHHHHPASPTPSYTLTITTTTTTTTSAPAPSFTCTAARHLPPVRHVYRLRRVVEGPAESHLGRVGVHSARHFSVLQFGHRMLRPLLPPTHWSICRRNGNNERTYARTTIPPPAIHSTKSSGWNDEATIWKRHNAVFRRSRL</sequence>
<proteinExistence type="predicted"/>